<organism evidence="8 9">
    <name type="scientific">Mesorhizobium ciceri</name>
    <dbReference type="NCBI Taxonomy" id="39645"/>
    <lineage>
        <taxon>Bacteria</taxon>
        <taxon>Pseudomonadati</taxon>
        <taxon>Pseudomonadota</taxon>
        <taxon>Alphaproteobacteria</taxon>
        <taxon>Hyphomicrobiales</taxon>
        <taxon>Phyllobacteriaceae</taxon>
        <taxon>Mesorhizobium</taxon>
    </lineage>
</organism>
<reference evidence="8 9" key="1">
    <citation type="journal article" date="2022" name="Microbiol. Resour. Announc.">
        <title>Complete Genome Sequence of Mesorhizobium ciceri Strain R30, a Rhizobium Used as a Commercial Inoculant for Chickpea in Argentina.</title>
        <authorList>
            <person name="Foresto E."/>
            <person name="Revale S."/>
            <person name="Primo E."/>
            <person name="Nievas F."/>
            <person name="Carezzano E."/>
            <person name="Puente M."/>
            <person name="Alzari P."/>
            <person name="Mart M."/>
            <person name="Ben-Assaya M."/>
            <person name="Mornico D."/>
            <person name="Santoro M."/>
            <person name="Mart F."/>
            <person name="Giordano W."/>
            <person name="Bogino P."/>
        </authorList>
    </citation>
    <scope>NUCLEOTIDE SEQUENCE [LARGE SCALE GENOMIC DNA]</scope>
    <source>
        <strain evidence="8 9">R30</strain>
    </source>
</reference>
<keyword evidence="3" id="KW-0238">DNA-binding</keyword>
<dbReference type="CDD" id="cd08419">
    <property type="entry name" value="PBP2_CbbR_RubisCO_like"/>
    <property type="match status" value="1"/>
</dbReference>
<keyword evidence="2" id="KW-0805">Transcription regulation</keyword>
<evidence type="ECO:0000256" key="4">
    <source>
        <dbReference type="ARBA" id="ARBA00023163"/>
    </source>
</evidence>
<dbReference type="GO" id="GO:0003700">
    <property type="term" value="F:DNA-binding transcription factor activity"/>
    <property type="evidence" value="ECO:0007669"/>
    <property type="project" value="InterPro"/>
</dbReference>
<evidence type="ECO:0000256" key="2">
    <source>
        <dbReference type="ARBA" id="ARBA00023015"/>
    </source>
</evidence>
<evidence type="ECO:0000256" key="1">
    <source>
        <dbReference type="ARBA" id="ARBA00009437"/>
    </source>
</evidence>
<dbReference type="PANTHER" id="PTHR30126:SF5">
    <property type="entry name" value="HTH-TYPE TRANSCRIPTIONAL ACTIVATOR CMPR"/>
    <property type="match status" value="1"/>
</dbReference>
<sequence length="312" mass="34258">MRNLTLKHFKTVQAIIKCGKIVSAAKMLGLSPPALTIQLRQVEEEFQLALFDRTSDGMRPTAAGLAFVETAQVIEEHLGLLEDKMDAIKGVRTGSLRLGVVSTAKYFAPRLMAAFMKDHPDIDMRLAIGNRAQTIDNLRNHDIDIALMGRPAKEVPVRASVFGDHPLVIIAPPDHPLVAARDISKERIAEEHFLIREPGSGTRISLEIFLSDVPGRIDDLGVEMASNETIKQAVMAGLGIAFISAHTIAAETEAGRLVILDVVGMPIRRQWFSVMRTDHAISPAMATFNDFLMRKGAMYLPLFGKLYPDKAG</sequence>
<dbReference type="AlphaFoldDB" id="A0AB38T5W0"/>
<dbReference type="PROSITE" id="PS50931">
    <property type="entry name" value="HTH_LYSR"/>
    <property type="match status" value="1"/>
</dbReference>
<dbReference type="Pfam" id="PF03466">
    <property type="entry name" value="LysR_substrate"/>
    <property type="match status" value="1"/>
</dbReference>
<name>A0AB38T5W0_9HYPH</name>
<evidence type="ECO:0000259" key="7">
    <source>
        <dbReference type="PROSITE" id="PS50931"/>
    </source>
</evidence>
<dbReference type="Gene3D" id="3.40.190.10">
    <property type="entry name" value="Periplasmic binding protein-like II"/>
    <property type="match status" value="2"/>
</dbReference>
<dbReference type="InterPro" id="IPR036390">
    <property type="entry name" value="WH_DNA-bd_sf"/>
</dbReference>
<evidence type="ECO:0000313" key="8">
    <source>
        <dbReference type="EMBL" id="UTU50287.1"/>
    </source>
</evidence>
<evidence type="ECO:0000313" key="9">
    <source>
        <dbReference type="Proteomes" id="UP001060070"/>
    </source>
</evidence>
<dbReference type="SUPFAM" id="SSF53850">
    <property type="entry name" value="Periplasmic binding protein-like II"/>
    <property type="match status" value="1"/>
</dbReference>
<keyword evidence="4" id="KW-0804">Transcription</keyword>
<accession>A0AB38T5W0</accession>
<dbReference type="InterPro" id="IPR000847">
    <property type="entry name" value="LysR_HTH_N"/>
</dbReference>
<comment type="similarity">
    <text evidence="1">Belongs to the LysR transcriptional regulatory family.</text>
</comment>
<dbReference type="Proteomes" id="UP001060070">
    <property type="component" value="Chromosome"/>
</dbReference>
<feature type="domain" description="HTH lysR-type" evidence="7">
    <location>
        <begin position="4"/>
        <end position="61"/>
    </location>
</feature>
<dbReference type="KEGG" id="mcic:A4R28_05670"/>
<evidence type="ECO:0000256" key="5">
    <source>
        <dbReference type="ARBA" id="ARBA00039279"/>
    </source>
</evidence>
<proteinExistence type="inferred from homology"/>
<protein>
    <recommendedName>
        <fullName evidence="5">HTH-type transcriptional regulator CbbR</fullName>
    </recommendedName>
    <alternativeName>
        <fullName evidence="6">RuBisCO operon transcriptional regulator</fullName>
    </alternativeName>
</protein>
<gene>
    <name evidence="8" type="ORF">LRP29_22740</name>
</gene>
<dbReference type="InterPro" id="IPR036388">
    <property type="entry name" value="WH-like_DNA-bd_sf"/>
</dbReference>
<evidence type="ECO:0000256" key="6">
    <source>
        <dbReference type="ARBA" id="ARBA00043141"/>
    </source>
</evidence>
<dbReference type="PANTHER" id="PTHR30126">
    <property type="entry name" value="HTH-TYPE TRANSCRIPTIONAL REGULATOR"/>
    <property type="match status" value="1"/>
</dbReference>
<dbReference type="SUPFAM" id="SSF46785">
    <property type="entry name" value="Winged helix' DNA-binding domain"/>
    <property type="match status" value="1"/>
</dbReference>
<dbReference type="EMBL" id="CP088147">
    <property type="protein sequence ID" value="UTU50287.1"/>
    <property type="molecule type" value="Genomic_DNA"/>
</dbReference>
<dbReference type="Gene3D" id="1.10.10.10">
    <property type="entry name" value="Winged helix-like DNA-binding domain superfamily/Winged helix DNA-binding domain"/>
    <property type="match status" value="1"/>
</dbReference>
<dbReference type="GO" id="GO:0000976">
    <property type="term" value="F:transcription cis-regulatory region binding"/>
    <property type="evidence" value="ECO:0007669"/>
    <property type="project" value="TreeGrafter"/>
</dbReference>
<dbReference type="RefSeq" id="WP_013532051.1">
    <property type="nucleotide sequence ID" value="NZ_CP015062.1"/>
</dbReference>
<dbReference type="InterPro" id="IPR005119">
    <property type="entry name" value="LysR_subst-bd"/>
</dbReference>
<evidence type="ECO:0000256" key="3">
    <source>
        <dbReference type="ARBA" id="ARBA00023125"/>
    </source>
</evidence>
<keyword evidence="9" id="KW-1185">Reference proteome</keyword>
<dbReference type="Pfam" id="PF00126">
    <property type="entry name" value="HTH_1"/>
    <property type="match status" value="1"/>
</dbReference>